<dbReference type="GO" id="GO:0008652">
    <property type="term" value="P:amino acid biosynthetic process"/>
    <property type="evidence" value="ECO:0007669"/>
    <property type="project" value="UniProtKB-ARBA"/>
</dbReference>
<evidence type="ECO:0000256" key="9">
    <source>
        <dbReference type="ARBA" id="ARBA00022898"/>
    </source>
</evidence>
<organism evidence="14 15">
    <name type="scientific">Ancylobacter defluvii</name>
    <dbReference type="NCBI Taxonomy" id="1282440"/>
    <lineage>
        <taxon>Bacteria</taxon>
        <taxon>Pseudomonadati</taxon>
        <taxon>Pseudomonadota</taxon>
        <taxon>Alphaproteobacteria</taxon>
        <taxon>Hyphomicrobiales</taxon>
        <taxon>Xanthobacteraceae</taxon>
        <taxon>Ancylobacter</taxon>
    </lineage>
</organism>
<dbReference type="Gene3D" id="3.20.10.10">
    <property type="entry name" value="D-amino Acid Aminotransferase, subunit A, domain 2"/>
    <property type="match status" value="1"/>
</dbReference>
<comment type="pathway">
    <text evidence="5">Amino-acid biosynthesis; L-leucine biosynthesis; L-leucine from 3-methyl-2-oxobutanoate: step 4/4.</text>
</comment>
<reference evidence="14" key="1">
    <citation type="journal article" date="2014" name="Int. J. Syst. Evol. Microbiol.">
        <title>Complete genome sequence of Corynebacterium casei LMG S-19264T (=DSM 44701T), isolated from a smear-ripened cheese.</title>
        <authorList>
            <consortium name="US DOE Joint Genome Institute (JGI-PGF)"/>
            <person name="Walter F."/>
            <person name="Albersmeier A."/>
            <person name="Kalinowski J."/>
            <person name="Ruckert C."/>
        </authorList>
    </citation>
    <scope>NUCLEOTIDE SEQUENCE</scope>
    <source>
        <strain evidence="14">VKM B-2789</strain>
    </source>
</reference>
<evidence type="ECO:0000256" key="6">
    <source>
        <dbReference type="ARBA" id="ARBA00009320"/>
    </source>
</evidence>
<evidence type="ECO:0000256" key="7">
    <source>
        <dbReference type="ARBA" id="ARBA00013053"/>
    </source>
</evidence>
<accession>A0A9W6NCI0</accession>
<dbReference type="EC" id="2.6.1.42" evidence="7"/>
<evidence type="ECO:0000256" key="1">
    <source>
        <dbReference type="ARBA" id="ARBA00001933"/>
    </source>
</evidence>
<name>A0A9W6NCI0_9HYPH</name>
<comment type="pathway">
    <text evidence="3">Amino-acid biosynthesis; L-isoleucine biosynthesis; L-isoleucine from 2-oxobutanoate: step 4/4.</text>
</comment>
<keyword evidence="15" id="KW-1185">Reference proteome</keyword>
<evidence type="ECO:0000256" key="10">
    <source>
        <dbReference type="ARBA" id="ARBA00023304"/>
    </source>
</evidence>
<evidence type="ECO:0000256" key="11">
    <source>
        <dbReference type="ARBA" id="ARBA00048212"/>
    </source>
</evidence>
<keyword evidence="14" id="KW-0808">Transferase</keyword>
<evidence type="ECO:0000256" key="13">
    <source>
        <dbReference type="ARBA" id="ARBA00049229"/>
    </source>
</evidence>
<protein>
    <recommendedName>
        <fullName evidence="8">Probable branched-chain-amino-acid aminotransferase</fullName>
        <ecNumber evidence="7">2.6.1.42</ecNumber>
    </recommendedName>
</protein>
<dbReference type="InterPro" id="IPR036038">
    <property type="entry name" value="Aminotransferase-like"/>
</dbReference>
<evidence type="ECO:0000313" key="15">
    <source>
        <dbReference type="Proteomes" id="UP001143330"/>
    </source>
</evidence>
<dbReference type="InterPro" id="IPR043131">
    <property type="entry name" value="BCAT-like_N"/>
</dbReference>
<dbReference type="Proteomes" id="UP001143330">
    <property type="component" value="Unassembled WGS sequence"/>
</dbReference>
<comment type="catalytic activity">
    <reaction evidence="12">
        <text>L-isoleucine + 2-oxoglutarate = (S)-3-methyl-2-oxopentanoate + L-glutamate</text>
        <dbReference type="Rhea" id="RHEA:24801"/>
        <dbReference type="ChEBI" id="CHEBI:16810"/>
        <dbReference type="ChEBI" id="CHEBI:29985"/>
        <dbReference type="ChEBI" id="CHEBI:35146"/>
        <dbReference type="ChEBI" id="CHEBI:58045"/>
        <dbReference type="EC" id="2.6.1.42"/>
    </reaction>
</comment>
<dbReference type="GO" id="GO:0004084">
    <property type="term" value="F:branched-chain-amino-acid transaminase activity"/>
    <property type="evidence" value="ECO:0007669"/>
    <property type="project" value="UniProtKB-EC"/>
</dbReference>
<dbReference type="InterPro" id="IPR043132">
    <property type="entry name" value="BCAT-like_C"/>
</dbReference>
<comment type="cofactor">
    <cofactor evidence="1">
        <name>pyridoxal 5'-phosphate</name>
        <dbReference type="ChEBI" id="CHEBI:597326"/>
    </cofactor>
</comment>
<proteinExistence type="inferred from homology"/>
<dbReference type="InterPro" id="IPR050571">
    <property type="entry name" value="Class-IV_PLP-Dep_Aminotrnsfr"/>
</dbReference>
<comment type="caution">
    <text evidence="14">The sequence shown here is derived from an EMBL/GenBank/DDBJ whole genome shotgun (WGS) entry which is preliminary data.</text>
</comment>
<dbReference type="GO" id="GO:0009082">
    <property type="term" value="P:branched-chain amino acid biosynthetic process"/>
    <property type="evidence" value="ECO:0007669"/>
    <property type="project" value="UniProtKB-KW"/>
</dbReference>
<evidence type="ECO:0000256" key="12">
    <source>
        <dbReference type="ARBA" id="ARBA00048798"/>
    </source>
</evidence>
<dbReference type="PANTHER" id="PTHR42743">
    <property type="entry name" value="AMINO-ACID AMINOTRANSFERASE"/>
    <property type="match status" value="1"/>
</dbReference>
<keyword evidence="10" id="KW-0100">Branched-chain amino acid biosynthesis</keyword>
<evidence type="ECO:0000256" key="4">
    <source>
        <dbReference type="ARBA" id="ARBA00004931"/>
    </source>
</evidence>
<dbReference type="RefSeq" id="WP_213359609.1">
    <property type="nucleotide sequence ID" value="NZ_BSFM01000017.1"/>
</dbReference>
<keyword evidence="9" id="KW-0663">Pyridoxal phosphate</keyword>
<dbReference type="Gene3D" id="3.30.470.10">
    <property type="match status" value="1"/>
</dbReference>
<gene>
    <name evidence="14" type="ORF">GCM10017653_38980</name>
</gene>
<comment type="function">
    <text evidence="2">Acts on leucine, isoleucine and valine.</text>
</comment>
<reference evidence="14" key="2">
    <citation type="submission" date="2023-01" db="EMBL/GenBank/DDBJ databases">
        <authorList>
            <person name="Sun Q."/>
            <person name="Evtushenko L."/>
        </authorList>
    </citation>
    <scope>NUCLEOTIDE SEQUENCE</scope>
    <source>
        <strain evidence="14">VKM B-2789</strain>
    </source>
</reference>
<dbReference type="FunFam" id="3.20.10.10:FF:000002">
    <property type="entry name" value="D-alanine aminotransferase"/>
    <property type="match status" value="1"/>
</dbReference>
<evidence type="ECO:0000256" key="2">
    <source>
        <dbReference type="ARBA" id="ARBA00003109"/>
    </source>
</evidence>
<evidence type="ECO:0000256" key="5">
    <source>
        <dbReference type="ARBA" id="ARBA00005072"/>
    </source>
</evidence>
<comment type="similarity">
    <text evidence="6">Belongs to the class-IV pyridoxal-phosphate-dependent aminotransferase family.</text>
</comment>
<comment type="catalytic activity">
    <reaction evidence="11">
        <text>L-valine + 2-oxoglutarate = 3-methyl-2-oxobutanoate + L-glutamate</text>
        <dbReference type="Rhea" id="RHEA:24813"/>
        <dbReference type="ChEBI" id="CHEBI:11851"/>
        <dbReference type="ChEBI" id="CHEBI:16810"/>
        <dbReference type="ChEBI" id="CHEBI:29985"/>
        <dbReference type="ChEBI" id="CHEBI:57762"/>
        <dbReference type="EC" id="2.6.1.42"/>
    </reaction>
</comment>
<evidence type="ECO:0000313" key="14">
    <source>
        <dbReference type="EMBL" id="GLK85828.1"/>
    </source>
</evidence>
<evidence type="ECO:0000256" key="3">
    <source>
        <dbReference type="ARBA" id="ARBA00004824"/>
    </source>
</evidence>
<evidence type="ECO:0000256" key="8">
    <source>
        <dbReference type="ARBA" id="ARBA00014472"/>
    </source>
</evidence>
<comment type="pathway">
    <text evidence="4">Amino-acid biosynthesis; L-valine biosynthesis; L-valine from pyruvate: step 4/4.</text>
</comment>
<dbReference type="InterPro" id="IPR001544">
    <property type="entry name" value="Aminotrans_IV"/>
</dbReference>
<comment type="catalytic activity">
    <reaction evidence="13">
        <text>L-leucine + 2-oxoglutarate = 4-methyl-2-oxopentanoate + L-glutamate</text>
        <dbReference type="Rhea" id="RHEA:18321"/>
        <dbReference type="ChEBI" id="CHEBI:16810"/>
        <dbReference type="ChEBI" id="CHEBI:17865"/>
        <dbReference type="ChEBI" id="CHEBI:29985"/>
        <dbReference type="ChEBI" id="CHEBI:57427"/>
        <dbReference type="EC" id="2.6.1.42"/>
    </reaction>
</comment>
<dbReference type="EMBL" id="BSFM01000017">
    <property type="protein sequence ID" value="GLK85828.1"/>
    <property type="molecule type" value="Genomic_DNA"/>
</dbReference>
<sequence>MNLPIPSPMASDTSAFAAGAAYVDGVYMPLSEARIPVTDWGYRRSDVVYDVVSVWDGSFFRIDDHLKRFRASMEFSRLVPAESDDDIRAILHKLVALAGLREAYVAMDCVRGRPAPGTQYHPKNARPYLIAYAIPFIWLMKPEIIERGAHMVIASTPRIPESSVNARAKNFHWADMTAALFEADEQGADNPILLDAAGNVTEGPGYNVFCITNGVVATPDRNVLGGITRLSVIELCAELGLPCEVRDVSVEELRDADEILVSSTAGGPIGVSRLDGRILNNDRPGPLTQKLRETYWEKRKQGWHGEPVDYTTV</sequence>
<dbReference type="PANTHER" id="PTHR42743:SF11">
    <property type="entry name" value="AMINODEOXYCHORISMATE LYASE"/>
    <property type="match status" value="1"/>
</dbReference>
<dbReference type="SUPFAM" id="SSF56752">
    <property type="entry name" value="D-aminoacid aminotransferase-like PLP-dependent enzymes"/>
    <property type="match status" value="1"/>
</dbReference>
<dbReference type="Pfam" id="PF01063">
    <property type="entry name" value="Aminotran_4"/>
    <property type="match status" value="1"/>
</dbReference>
<keyword evidence="10" id="KW-0028">Amino-acid biosynthesis</keyword>
<dbReference type="AlphaFoldDB" id="A0A9W6NCI0"/>